<accession>A0A498MXI4</accession>
<sequence length="71" mass="8398">MNMAAPRRIWTVEKEDKLAELWQGQRALYDISRSIYHDRVVRDDILQRIASESMFLARNFVNVIASEIGRF</sequence>
<reference evidence="1 2" key="1">
    <citation type="submission" date="2018-03" db="EMBL/GenBank/DDBJ databases">
        <title>Draft genome sequence of Rohu Carp (Labeo rohita).</title>
        <authorList>
            <person name="Das P."/>
            <person name="Kushwaha B."/>
            <person name="Joshi C.G."/>
            <person name="Kumar D."/>
            <person name="Nagpure N.S."/>
            <person name="Sahoo L."/>
            <person name="Das S.P."/>
            <person name="Bit A."/>
            <person name="Patnaik S."/>
            <person name="Meher P.K."/>
            <person name="Jayasankar P."/>
            <person name="Koringa P.G."/>
            <person name="Patel N.V."/>
            <person name="Hinsu A.T."/>
            <person name="Kumar R."/>
            <person name="Pandey M."/>
            <person name="Agarwal S."/>
            <person name="Srivastava S."/>
            <person name="Singh M."/>
            <person name="Iquebal M.A."/>
            <person name="Jaiswal S."/>
            <person name="Angadi U.B."/>
            <person name="Kumar N."/>
            <person name="Raza M."/>
            <person name="Shah T.M."/>
            <person name="Rai A."/>
            <person name="Jena J.K."/>
        </authorList>
    </citation>
    <scope>NUCLEOTIDE SEQUENCE [LARGE SCALE GENOMIC DNA]</scope>
    <source>
        <strain evidence="1">DASCIFA01</strain>
        <tissue evidence="1">Testis</tissue>
    </source>
</reference>
<dbReference type="EMBL" id="QBIY01012533">
    <property type="protein sequence ID" value="RXN24553.1"/>
    <property type="molecule type" value="Genomic_DNA"/>
</dbReference>
<gene>
    <name evidence="1" type="ORF">ROHU_022161</name>
</gene>
<evidence type="ECO:0000313" key="2">
    <source>
        <dbReference type="Proteomes" id="UP000290572"/>
    </source>
</evidence>
<evidence type="ECO:0000313" key="1">
    <source>
        <dbReference type="EMBL" id="RXN24553.1"/>
    </source>
</evidence>
<comment type="caution">
    <text evidence="1">The sequence shown here is derived from an EMBL/GenBank/DDBJ whole genome shotgun (WGS) entry which is preliminary data.</text>
</comment>
<keyword evidence="2" id="KW-1185">Reference proteome</keyword>
<organism evidence="1 2">
    <name type="scientific">Labeo rohita</name>
    <name type="common">Indian major carp</name>
    <name type="synonym">Cyprinus rohita</name>
    <dbReference type="NCBI Taxonomy" id="84645"/>
    <lineage>
        <taxon>Eukaryota</taxon>
        <taxon>Metazoa</taxon>
        <taxon>Chordata</taxon>
        <taxon>Craniata</taxon>
        <taxon>Vertebrata</taxon>
        <taxon>Euteleostomi</taxon>
        <taxon>Actinopterygii</taxon>
        <taxon>Neopterygii</taxon>
        <taxon>Teleostei</taxon>
        <taxon>Ostariophysi</taxon>
        <taxon>Cypriniformes</taxon>
        <taxon>Cyprinidae</taxon>
        <taxon>Labeoninae</taxon>
        <taxon>Labeonini</taxon>
        <taxon>Labeo</taxon>
    </lineage>
</organism>
<name>A0A498MXI4_LABRO</name>
<protein>
    <submittedName>
        <fullName evidence="1">Uncharacterized protein</fullName>
    </submittedName>
</protein>
<dbReference type="Proteomes" id="UP000290572">
    <property type="component" value="Unassembled WGS sequence"/>
</dbReference>
<dbReference type="AlphaFoldDB" id="A0A498MXI4"/>
<proteinExistence type="predicted"/>